<dbReference type="AlphaFoldDB" id="A0ABD1KCW3"/>
<dbReference type="InterPro" id="IPR054000">
    <property type="entry name" value="MLKL_N"/>
</dbReference>
<evidence type="ECO:0000313" key="4">
    <source>
        <dbReference type="Proteomes" id="UP001591681"/>
    </source>
</evidence>
<keyword evidence="1" id="KW-0175">Coiled coil</keyword>
<sequence>METILTLLDVAERLHSLCLTVQDNKDQCGRLAGHVSSLRTTLQELQGRAQACTPPTLESGLAKLRTCFTDAEELVRKYSRTGALGRVWRAGAMEREFEGMFQRLDDIRSLLSLSLQVEQRGQVQSVQDTVDRSEQKLDSLNDKMDKLLHSDRKVKGVPVTPAVPALAQDADKLLDAVRTQFVEKASLPLLKQLLDGLQEECVLNTEEAEAVLEEQSARADRARYLIDVVRKKGCKASQKMIAQLRQKDASLAETLGLA</sequence>
<dbReference type="InterPro" id="IPR001315">
    <property type="entry name" value="CARD"/>
</dbReference>
<feature type="domain" description="CARD" evidence="2">
    <location>
        <begin position="166"/>
        <end position="258"/>
    </location>
</feature>
<dbReference type="Proteomes" id="UP001591681">
    <property type="component" value="Unassembled WGS sequence"/>
</dbReference>
<dbReference type="PANTHER" id="PTHR35832">
    <property type="entry name" value="OS12G0248400 PROTEIN-RELATED"/>
    <property type="match status" value="1"/>
</dbReference>
<feature type="coiled-coil region" evidence="1">
    <location>
        <begin position="123"/>
        <end position="150"/>
    </location>
</feature>
<proteinExistence type="predicted"/>
<evidence type="ECO:0000259" key="2">
    <source>
        <dbReference type="PROSITE" id="PS50209"/>
    </source>
</evidence>
<reference evidence="3 4" key="1">
    <citation type="submission" date="2024-09" db="EMBL/GenBank/DDBJ databases">
        <title>A chromosome-level genome assembly of Gray's grenadier anchovy, Coilia grayii.</title>
        <authorList>
            <person name="Fu Z."/>
        </authorList>
    </citation>
    <scope>NUCLEOTIDE SEQUENCE [LARGE SCALE GENOMIC DNA]</scope>
    <source>
        <strain evidence="3">G4</strain>
        <tissue evidence="3">Muscle</tissue>
    </source>
</reference>
<dbReference type="SUPFAM" id="SSF47986">
    <property type="entry name" value="DEATH domain"/>
    <property type="match status" value="1"/>
</dbReference>
<dbReference type="Pfam" id="PF22215">
    <property type="entry name" value="MLKL_N"/>
    <property type="match status" value="1"/>
</dbReference>
<dbReference type="SMART" id="SM00114">
    <property type="entry name" value="CARD"/>
    <property type="match status" value="1"/>
</dbReference>
<name>A0ABD1KCW3_9TELE</name>
<gene>
    <name evidence="3" type="ORF">ACEWY4_006048</name>
</gene>
<protein>
    <recommendedName>
        <fullName evidence="2">CARD domain-containing protein</fullName>
    </recommendedName>
</protein>
<dbReference type="Gene3D" id="1.10.533.10">
    <property type="entry name" value="Death Domain, Fas"/>
    <property type="match status" value="1"/>
</dbReference>
<evidence type="ECO:0000256" key="1">
    <source>
        <dbReference type="SAM" id="Coils"/>
    </source>
</evidence>
<comment type="caution">
    <text evidence="3">The sequence shown here is derived from an EMBL/GenBank/DDBJ whole genome shotgun (WGS) entry which is preliminary data.</text>
</comment>
<organism evidence="3 4">
    <name type="scientific">Coilia grayii</name>
    <name type="common">Gray's grenadier anchovy</name>
    <dbReference type="NCBI Taxonomy" id="363190"/>
    <lineage>
        <taxon>Eukaryota</taxon>
        <taxon>Metazoa</taxon>
        <taxon>Chordata</taxon>
        <taxon>Craniata</taxon>
        <taxon>Vertebrata</taxon>
        <taxon>Euteleostomi</taxon>
        <taxon>Actinopterygii</taxon>
        <taxon>Neopterygii</taxon>
        <taxon>Teleostei</taxon>
        <taxon>Clupei</taxon>
        <taxon>Clupeiformes</taxon>
        <taxon>Clupeoidei</taxon>
        <taxon>Engraulidae</taxon>
        <taxon>Coilinae</taxon>
        <taxon>Coilia</taxon>
    </lineage>
</organism>
<dbReference type="InterPro" id="IPR059179">
    <property type="entry name" value="MLKL-like_MCAfunc"/>
</dbReference>
<dbReference type="EMBL" id="JBHFQA010000006">
    <property type="protein sequence ID" value="KAL2096841.1"/>
    <property type="molecule type" value="Genomic_DNA"/>
</dbReference>
<dbReference type="InterPro" id="IPR036537">
    <property type="entry name" value="Adaptor_Cbl_N_dom_sf"/>
</dbReference>
<accession>A0ABD1KCW3</accession>
<dbReference type="PROSITE" id="PS50209">
    <property type="entry name" value="CARD"/>
    <property type="match status" value="1"/>
</dbReference>
<keyword evidence="4" id="KW-1185">Reference proteome</keyword>
<dbReference type="Gene3D" id="1.20.930.20">
    <property type="entry name" value="Adaptor protein Cbl, N-terminal domain"/>
    <property type="match status" value="1"/>
</dbReference>
<dbReference type="InterPro" id="IPR011029">
    <property type="entry name" value="DEATH-like_dom_sf"/>
</dbReference>
<evidence type="ECO:0000313" key="3">
    <source>
        <dbReference type="EMBL" id="KAL2096841.1"/>
    </source>
</evidence>
<dbReference type="Pfam" id="PF00619">
    <property type="entry name" value="CARD"/>
    <property type="match status" value="1"/>
</dbReference>
<dbReference type="CDD" id="cd21037">
    <property type="entry name" value="MLKL_NTD"/>
    <property type="match status" value="1"/>
</dbReference>